<dbReference type="Proteomes" id="UP001152803">
    <property type="component" value="Unassembled WGS sequence"/>
</dbReference>
<feature type="compositionally biased region" description="Polar residues" evidence="10">
    <location>
        <begin position="461"/>
        <end position="481"/>
    </location>
</feature>
<keyword evidence="7" id="KW-0472">Membrane</keyword>
<dbReference type="PANTHER" id="PTHR22654:SF2">
    <property type="entry name" value="G PROTEIN PATHWAY SUPPRESSOR 2"/>
    <property type="match status" value="1"/>
</dbReference>
<dbReference type="InterPro" id="IPR026094">
    <property type="entry name" value="GPS2"/>
</dbReference>
<dbReference type="GO" id="GO:0005667">
    <property type="term" value="C:transcription regulator complex"/>
    <property type="evidence" value="ECO:0007669"/>
    <property type="project" value="TreeGrafter"/>
</dbReference>
<dbReference type="InterPro" id="IPR004241">
    <property type="entry name" value="Atg8-like"/>
</dbReference>
<dbReference type="EMBL" id="JAFJMO010000003">
    <property type="protein sequence ID" value="KAJ8281992.1"/>
    <property type="molecule type" value="Genomic_DNA"/>
</dbReference>
<keyword evidence="8" id="KW-0449">Lipoprotein</keyword>
<dbReference type="GO" id="GO:0005776">
    <property type="term" value="C:autophagosome"/>
    <property type="evidence" value="ECO:0007669"/>
    <property type="project" value="UniProtKB-SubCell"/>
</dbReference>
<dbReference type="GO" id="GO:0006914">
    <property type="term" value="P:autophagy"/>
    <property type="evidence" value="ECO:0007669"/>
    <property type="project" value="UniProtKB-KW"/>
</dbReference>
<keyword evidence="9" id="KW-0968">Cytoplasmic vesicle</keyword>
<evidence type="ECO:0000256" key="4">
    <source>
        <dbReference type="ARBA" id="ARBA00022490"/>
    </source>
</evidence>
<protein>
    <recommendedName>
        <fullName evidence="13">G protein pathway suppressor 2</fullName>
    </recommendedName>
</protein>
<accession>A0A9Q1DUE8</accession>
<dbReference type="GO" id="GO:0031410">
    <property type="term" value="C:cytoplasmic vesicle"/>
    <property type="evidence" value="ECO:0007669"/>
    <property type="project" value="UniProtKB-KW"/>
</dbReference>
<comment type="similarity">
    <text evidence="3">Belongs to the ATG8 family.</text>
</comment>
<evidence type="ECO:0000256" key="10">
    <source>
        <dbReference type="SAM" id="MobiDB-lite"/>
    </source>
</evidence>
<evidence type="ECO:0000256" key="7">
    <source>
        <dbReference type="ARBA" id="ARBA00023136"/>
    </source>
</evidence>
<keyword evidence="5" id="KW-0493">Microtubule</keyword>
<keyword evidence="6" id="KW-0072">Autophagy</keyword>
<dbReference type="Pfam" id="PF02991">
    <property type="entry name" value="ATG8"/>
    <property type="match status" value="1"/>
</dbReference>
<organism evidence="11 12">
    <name type="scientific">Conger conger</name>
    <name type="common">Conger eel</name>
    <name type="synonym">Muraena conger</name>
    <dbReference type="NCBI Taxonomy" id="82655"/>
    <lineage>
        <taxon>Eukaryota</taxon>
        <taxon>Metazoa</taxon>
        <taxon>Chordata</taxon>
        <taxon>Craniata</taxon>
        <taxon>Vertebrata</taxon>
        <taxon>Euteleostomi</taxon>
        <taxon>Actinopterygii</taxon>
        <taxon>Neopterygii</taxon>
        <taxon>Teleostei</taxon>
        <taxon>Anguilliformes</taxon>
        <taxon>Congridae</taxon>
        <taxon>Conger</taxon>
    </lineage>
</organism>
<dbReference type="GO" id="GO:0005874">
    <property type="term" value="C:microtubule"/>
    <property type="evidence" value="ECO:0007669"/>
    <property type="project" value="UniProtKB-KW"/>
</dbReference>
<evidence type="ECO:0000256" key="5">
    <source>
        <dbReference type="ARBA" id="ARBA00022701"/>
    </source>
</evidence>
<dbReference type="FunFam" id="3.10.20.90:FF:000037">
    <property type="entry name" value="Gamma-aminobutyric acid receptor-associated protein-like 1"/>
    <property type="match status" value="1"/>
</dbReference>
<evidence type="ECO:0000256" key="8">
    <source>
        <dbReference type="ARBA" id="ARBA00023288"/>
    </source>
</evidence>
<feature type="region of interest" description="Disordered" evidence="10">
    <location>
        <begin position="306"/>
        <end position="343"/>
    </location>
</feature>
<dbReference type="GO" id="GO:0006357">
    <property type="term" value="P:regulation of transcription by RNA polymerase II"/>
    <property type="evidence" value="ECO:0007669"/>
    <property type="project" value="TreeGrafter"/>
</dbReference>
<evidence type="ECO:0000256" key="6">
    <source>
        <dbReference type="ARBA" id="ARBA00023006"/>
    </source>
</evidence>
<comment type="subcellular location">
    <subcellularLocation>
        <location evidence="2">Cytoplasmic vesicle</location>
        <location evidence="2">Autophagosome</location>
    </subcellularLocation>
    <subcellularLocation>
        <location evidence="1">Endomembrane system</location>
    </subcellularLocation>
</comment>
<dbReference type="GO" id="GO:0012505">
    <property type="term" value="C:endomembrane system"/>
    <property type="evidence" value="ECO:0007669"/>
    <property type="project" value="UniProtKB-SubCell"/>
</dbReference>
<dbReference type="OrthoDB" id="10038194at2759"/>
<feature type="region of interest" description="Disordered" evidence="10">
    <location>
        <begin position="240"/>
        <end position="286"/>
    </location>
</feature>
<sequence length="504" mass="57400">MKFQYKEEYPFEKRRSEGEKIRKKYPDRVPVIVEKAPKARIGDLDKKKYLVPSDLTVGQFYFLIRKRIHLRAEDALFFFVNNVIPPTSATMGLLYQEHHEEDFFLYIAYSDESVYEQLEEGWKSEIKKSIRSPEAFCPPLLINMPALLERPKLSNAMARALHKHIMRERERKRQEEEEVDKMMEQKMKEEEERKRKKEMEERMSLEETKEQIMKMGDKLQGLQEEKHQLFLQLKKVLHEEEKRRRKEQSDMTTLTSASYQPSMPIHSGQHLLSMQGSPVSHGRPGALLGERSKQLFQAPVISGRHFQTQPGFTTGTPEHGQFSSSQSAHGPYGVTQSQHASHYATTQSVPVSYAGSSQLRGTSAFHTMQYLPHQQQGYAVHSHFTSQSGFIPSAGIPLQKQLEHANQQSGFTDSSTLRPMHPQALHPTAAGLMPSSSIAVQIPAAKSGLPYAHPSRPASPGSFTHGTPPQQAHATSFQSSPQPAPRHAYLSHTQTGQRFYHHSK</sequence>
<dbReference type="CDD" id="cd16127">
    <property type="entry name" value="Ubl_ATG8_GABARAP_like"/>
    <property type="match status" value="1"/>
</dbReference>
<dbReference type="SUPFAM" id="SSF54236">
    <property type="entry name" value="Ubiquitin-like"/>
    <property type="match status" value="1"/>
</dbReference>
<comment type="caution">
    <text evidence="11">The sequence shown here is derived from an EMBL/GenBank/DDBJ whole genome shotgun (WGS) entry which is preliminary data.</text>
</comment>
<feature type="region of interest" description="Disordered" evidence="10">
    <location>
        <begin position="449"/>
        <end position="488"/>
    </location>
</feature>
<dbReference type="InterPro" id="IPR029071">
    <property type="entry name" value="Ubiquitin-like_domsf"/>
</dbReference>
<dbReference type="GO" id="GO:0003712">
    <property type="term" value="F:transcription coregulator activity"/>
    <property type="evidence" value="ECO:0007669"/>
    <property type="project" value="TreeGrafter"/>
</dbReference>
<gene>
    <name evidence="11" type="ORF">COCON_G00045110</name>
</gene>
<keyword evidence="12" id="KW-1185">Reference proteome</keyword>
<feature type="region of interest" description="Disordered" evidence="10">
    <location>
        <begin position="168"/>
        <end position="206"/>
    </location>
</feature>
<evidence type="ECO:0000313" key="11">
    <source>
        <dbReference type="EMBL" id="KAJ8281992.1"/>
    </source>
</evidence>
<evidence type="ECO:0000256" key="2">
    <source>
        <dbReference type="ARBA" id="ARBA00004419"/>
    </source>
</evidence>
<evidence type="ECO:0000313" key="12">
    <source>
        <dbReference type="Proteomes" id="UP001152803"/>
    </source>
</evidence>
<reference evidence="11" key="1">
    <citation type="journal article" date="2023" name="Science">
        <title>Genome structures resolve the early diversification of teleost fishes.</title>
        <authorList>
            <person name="Parey E."/>
            <person name="Louis A."/>
            <person name="Montfort J."/>
            <person name="Bouchez O."/>
            <person name="Roques C."/>
            <person name="Iampietro C."/>
            <person name="Lluch J."/>
            <person name="Castinel A."/>
            <person name="Donnadieu C."/>
            <person name="Desvignes T."/>
            <person name="Floi Bucao C."/>
            <person name="Jouanno E."/>
            <person name="Wen M."/>
            <person name="Mejri S."/>
            <person name="Dirks R."/>
            <person name="Jansen H."/>
            <person name="Henkel C."/>
            <person name="Chen W.J."/>
            <person name="Zahm M."/>
            <person name="Cabau C."/>
            <person name="Klopp C."/>
            <person name="Thompson A.W."/>
            <person name="Robinson-Rechavi M."/>
            <person name="Braasch I."/>
            <person name="Lecointre G."/>
            <person name="Bobe J."/>
            <person name="Postlethwait J.H."/>
            <person name="Berthelot C."/>
            <person name="Roest Crollius H."/>
            <person name="Guiguen Y."/>
        </authorList>
    </citation>
    <scope>NUCLEOTIDE SEQUENCE</scope>
    <source>
        <strain evidence="11">Concon-B</strain>
    </source>
</reference>
<evidence type="ECO:0008006" key="13">
    <source>
        <dbReference type="Google" id="ProtNLM"/>
    </source>
</evidence>
<evidence type="ECO:0000256" key="1">
    <source>
        <dbReference type="ARBA" id="ARBA00004308"/>
    </source>
</evidence>
<dbReference type="Pfam" id="PF15991">
    <property type="entry name" value="G_path_suppress"/>
    <property type="match status" value="1"/>
</dbReference>
<dbReference type="AlphaFoldDB" id="A0A9Q1DUE8"/>
<dbReference type="Gene3D" id="3.10.20.90">
    <property type="entry name" value="Phosphatidylinositol 3-kinase Catalytic Subunit, Chain A, domain 1"/>
    <property type="match status" value="1"/>
</dbReference>
<keyword evidence="4" id="KW-0963">Cytoplasm</keyword>
<evidence type="ECO:0000256" key="9">
    <source>
        <dbReference type="ARBA" id="ARBA00023329"/>
    </source>
</evidence>
<feature type="compositionally biased region" description="Polar residues" evidence="10">
    <location>
        <begin position="250"/>
        <end position="261"/>
    </location>
</feature>
<evidence type="ECO:0000256" key="3">
    <source>
        <dbReference type="ARBA" id="ARBA00007293"/>
    </source>
</evidence>
<dbReference type="PANTHER" id="PTHR22654">
    <property type="entry name" value="G PROTEIN PATHWAY SUPPRESSOR 2"/>
    <property type="match status" value="1"/>
</dbReference>
<proteinExistence type="inferred from homology"/>
<name>A0A9Q1DUE8_CONCO</name>